<organism evidence="1 2">
    <name type="scientific">Natronincola peptidivorans</name>
    <dbReference type="NCBI Taxonomy" id="426128"/>
    <lineage>
        <taxon>Bacteria</taxon>
        <taxon>Bacillati</taxon>
        <taxon>Bacillota</taxon>
        <taxon>Clostridia</taxon>
        <taxon>Peptostreptococcales</taxon>
        <taxon>Natronincolaceae</taxon>
        <taxon>Natronincola</taxon>
    </lineage>
</organism>
<dbReference type="NCBIfam" id="TIGR03309">
    <property type="entry name" value="matur_yqeB"/>
    <property type="match status" value="1"/>
</dbReference>
<dbReference type="Proteomes" id="UP000199568">
    <property type="component" value="Unassembled WGS sequence"/>
</dbReference>
<dbReference type="InterPro" id="IPR011053">
    <property type="entry name" value="Single_hybrid_motif"/>
</dbReference>
<dbReference type="RefSeq" id="WP_170834810.1">
    <property type="nucleotide sequence ID" value="NZ_FOHU01000011.1"/>
</dbReference>
<gene>
    <name evidence="1" type="ORF">SAMN05660297_02506</name>
</gene>
<dbReference type="SUPFAM" id="SSF51230">
    <property type="entry name" value="Single hybrid motif"/>
    <property type="match status" value="1"/>
</dbReference>
<accession>A0A1I0ENB7</accession>
<reference evidence="1 2" key="1">
    <citation type="submission" date="2016-10" db="EMBL/GenBank/DDBJ databases">
        <authorList>
            <person name="de Groot N.N."/>
        </authorList>
    </citation>
    <scope>NUCLEOTIDE SEQUENCE [LARGE SCALE GENOMIC DNA]</scope>
    <source>
        <strain evidence="1 2">DSM 18979</strain>
    </source>
</reference>
<keyword evidence="2" id="KW-1185">Reference proteome</keyword>
<dbReference type="EMBL" id="FOHU01000011">
    <property type="protein sequence ID" value="SET46946.1"/>
    <property type="molecule type" value="Genomic_DNA"/>
</dbReference>
<name>A0A1I0ENB7_9FIRM</name>
<dbReference type="AlphaFoldDB" id="A0A1I0ENB7"/>
<sequence>MRKNIAVIRGGGDLGTAIAHKLHRSGFHVLILEAKHPLTIRRRVAFAEAIFHGKTEIEGVKAAKVEGLYEIIKAWEDNIIPMIIDEDCCILKEIPIDIMIDAIMAKRNTGTSKDMAPITIAIGPGFEAGIDVDAVIETNRGHHLGKLIFTGFAEADTGVPGEIMGHSSARVIKAPCTGIIKVLCDIGETVKKEQVIAYIEEEPIKATIDGVIRGMIFEKTVVTKSRKIADIDPRGCTEYCYTISDKARAIAGGVLEAIFYLKKKKNLAL</sequence>
<protein>
    <submittedName>
        <fullName evidence="1">Xanthine dehydrogenase accessory factor</fullName>
    </submittedName>
</protein>
<evidence type="ECO:0000313" key="2">
    <source>
        <dbReference type="Proteomes" id="UP000199568"/>
    </source>
</evidence>
<evidence type="ECO:0000313" key="1">
    <source>
        <dbReference type="EMBL" id="SET46946.1"/>
    </source>
</evidence>
<dbReference type="STRING" id="426128.SAMN05660297_02506"/>
<proteinExistence type="predicted"/>
<dbReference type="InterPro" id="IPR017695">
    <property type="entry name" value="Se-dep_Mo_hydrolase_YqeB"/>
</dbReference>
<dbReference type="Gene3D" id="3.40.630.10">
    <property type="entry name" value="Zn peptidases"/>
    <property type="match status" value="1"/>
</dbReference>